<feature type="domain" description="Mur ligase C-terminal" evidence="12">
    <location>
        <begin position="305"/>
        <end position="423"/>
    </location>
</feature>
<name>A0A538TX34_UNCEI</name>
<keyword evidence="6 11" id="KW-0547">Nucleotide-binding</keyword>
<dbReference type="InterPro" id="IPR013221">
    <property type="entry name" value="Mur_ligase_cen"/>
</dbReference>
<comment type="similarity">
    <text evidence="2 11">Belongs to the folylpolyglutamate synthase family.</text>
</comment>
<evidence type="ECO:0000256" key="6">
    <source>
        <dbReference type="ARBA" id="ARBA00022741"/>
    </source>
</evidence>
<evidence type="ECO:0000256" key="3">
    <source>
        <dbReference type="ARBA" id="ARBA00013025"/>
    </source>
</evidence>
<dbReference type="InterPro" id="IPR036565">
    <property type="entry name" value="Mur-like_cat_sf"/>
</dbReference>
<dbReference type="GO" id="GO:0008841">
    <property type="term" value="F:dihydrofolate synthase activity"/>
    <property type="evidence" value="ECO:0007669"/>
    <property type="project" value="TreeGrafter"/>
</dbReference>
<evidence type="ECO:0000256" key="11">
    <source>
        <dbReference type="PIRNR" id="PIRNR001563"/>
    </source>
</evidence>
<comment type="catalytic activity">
    <reaction evidence="10">
        <text>(6S)-5,6,7,8-tetrahydrofolyl-(gamma-L-Glu)(n) + L-glutamate + ATP = (6S)-5,6,7,8-tetrahydrofolyl-(gamma-L-Glu)(n+1) + ADP + phosphate + H(+)</text>
        <dbReference type="Rhea" id="RHEA:10580"/>
        <dbReference type="Rhea" id="RHEA-COMP:14738"/>
        <dbReference type="Rhea" id="RHEA-COMP:14740"/>
        <dbReference type="ChEBI" id="CHEBI:15378"/>
        <dbReference type="ChEBI" id="CHEBI:29985"/>
        <dbReference type="ChEBI" id="CHEBI:30616"/>
        <dbReference type="ChEBI" id="CHEBI:43474"/>
        <dbReference type="ChEBI" id="CHEBI:141005"/>
        <dbReference type="ChEBI" id="CHEBI:456216"/>
        <dbReference type="EC" id="6.3.2.17"/>
    </reaction>
</comment>
<evidence type="ECO:0000256" key="10">
    <source>
        <dbReference type="ARBA" id="ARBA00047493"/>
    </source>
</evidence>
<evidence type="ECO:0000256" key="8">
    <source>
        <dbReference type="ARBA" id="ARBA00022842"/>
    </source>
</evidence>
<dbReference type="Gene3D" id="3.90.190.20">
    <property type="entry name" value="Mur ligase, C-terminal domain"/>
    <property type="match status" value="1"/>
</dbReference>
<dbReference type="PROSITE" id="PS01012">
    <property type="entry name" value="FOLYLPOLYGLU_SYNT_2"/>
    <property type="match status" value="1"/>
</dbReference>
<evidence type="ECO:0000256" key="5">
    <source>
        <dbReference type="ARBA" id="ARBA00022723"/>
    </source>
</evidence>
<dbReference type="GO" id="GO:0005524">
    <property type="term" value="F:ATP binding"/>
    <property type="evidence" value="ECO:0007669"/>
    <property type="project" value="UniProtKB-KW"/>
</dbReference>
<dbReference type="InterPro" id="IPR001645">
    <property type="entry name" value="Folylpolyglutamate_synth"/>
</dbReference>
<comment type="cofactor">
    <cofactor evidence="1">
        <name>Mg(2+)</name>
        <dbReference type="ChEBI" id="CHEBI:18420"/>
    </cofactor>
</comment>
<keyword evidence="4 11" id="KW-0436">Ligase</keyword>
<sequence>MAVDARVRPRRRWLAACLPSPSARGGRGSPGRPRIAVSVDLQQALEALYGLERRKGELGLAGTRALLGALGDPQRRFRSVHVAGTNGKGTVCALIERVLRAAGHRTGLYTSPHLVDFRERIRVCGRWADEVWLERRLQHIEGLPQGRSRTFFEVCTALAFDAFADQGVEIAVVEVGLGGRLDCTNVIDPELTVITSIGLDHTEILGDTIEAIAAEKAGIIKPGVPVVTGARGAARRVIETIARERGARVIAGARPTRSGRSLPENGIARANLGVALRSLAILAERGISIGEAALAEGLARVRWPGRLEACPSEPRLWWDGAHNADGVHMLARAWRWAHDRAPVLAVVALSKDKDAAAFLAALKERLGVTRIVATRSRSSRALEPARLARIAAAAGLAARPSPDVRAALREALAADLPGPVLLVGSLFAVGEAMEALGGAPGEWL</sequence>
<evidence type="ECO:0000313" key="15">
    <source>
        <dbReference type="Proteomes" id="UP000316609"/>
    </source>
</evidence>
<dbReference type="GO" id="GO:0005737">
    <property type="term" value="C:cytoplasm"/>
    <property type="evidence" value="ECO:0007669"/>
    <property type="project" value="TreeGrafter"/>
</dbReference>
<evidence type="ECO:0000259" key="12">
    <source>
        <dbReference type="Pfam" id="PF02875"/>
    </source>
</evidence>
<keyword evidence="7 11" id="KW-0067">ATP-binding</keyword>
<organism evidence="14 15">
    <name type="scientific">Eiseniibacteriota bacterium</name>
    <dbReference type="NCBI Taxonomy" id="2212470"/>
    <lineage>
        <taxon>Bacteria</taxon>
        <taxon>Candidatus Eiseniibacteriota</taxon>
    </lineage>
</organism>
<dbReference type="GO" id="GO:0004326">
    <property type="term" value="F:tetrahydrofolylpolyglutamate synthase activity"/>
    <property type="evidence" value="ECO:0007669"/>
    <property type="project" value="UniProtKB-EC"/>
</dbReference>
<dbReference type="NCBIfam" id="TIGR01499">
    <property type="entry name" value="folC"/>
    <property type="match status" value="1"/>
</dbReference>
<dbReference type="PANTHER" id="PTHR11136">
    <property type="entry name" value="FOLYLPOLYGLUTAMATE SYNTHASE-RELATED"/>
    <property type="match status" value="1"/>
</dbReference>
<dbReference type="InterPro" id="IPR036615">
    <property type="entry name" value="Mur_ligase_C_dom_sf"/>
</dbReference>
<evidence type="ECO:0000259" key="13">
    <source>
        <dbReference type="Pfam" id="PF08245"/>
    </source>
</evidence>
<dbReference type="PIRSF" id="PIRSF001563">
    <property type="entry name" value="Folylpolyglu_synth"/>
    <property type="match status" value="1"/>
</dbReference>
<dbReference type="SUPFAM" id="SSF53623">
    <property type="entry name" value="MurD-like peptide ligases, catalytic domain"/>
    <property type="match status" value="1"/>
</dbReference>
<keyword evidence="5" id="KW-0479">Metal-binding</keyword>
<dbReference type="SUPFAM" id="SSF53244">
    <property type="entry name" value="MurD-like peptide ligases, peptide-binding domain"/>
    <property type="match status" value="1"/>
</dbReference>
<evidence type="ECO:0000313" key="14">
    <source>
        <dbReference type="EMBL" id="TMQ68171.1"/>
    </source>
</evidence>
<dbReference type="PROSITE" id="PS01011">
    <property type="entry name" value="FOLYLPOLYGLU_SYNT_1"/>
    <property type="match status" value="1"/>
</dbReference>
<evidence type="ECO:0000256" key="1">
    <source>
        <dbReference type="ARBA" id="ARBA00001946"/>
    </source>
</evidence>
<dbReference type="GO" id="GO:0046872">
    <property type="term" value="F:metal ion binding"/>
    <property type="evidence" value="ECO:0007669"/>
    <property type="project" value="UniProtKB-KW"/>
</dbReference>
<dbReference type="Proteomes" id="UP000316609">
    <property type="component" value="Unassembled WGS sequence"/>
</dbReference>
<accession>A0A538TX34</accession>
<protein>
    <recommendedName>
        <fullName evidence="3">tetrahydrofolate synthase</fullName>
        <ecNumber evidence="3">6.3.2.17</ecNumber>
    </recommendedName>
    <alternativeName>
        <fullName evidence="9">Tetrahydrofolylpolyglutamate synthase</fullName>
    </alternativeName>
</protein>
<dbReference type="AlphaFoldDB" id="A0A538TX34"/>
<dbReference type="FunFam" id="3.40.1190.10:FF:000011">
    <property type="entry name" value="Folylpolyglutamate synthase/dihydrofolate synthase"/>
    <property type="match status" value="1"/>
</dbReference>
<dbReference type="Gene3D" id="3.40.1190.10">
    <property type="entry name" value="Mur-like, catalytic domain"/>
    <property type="match status" value="1"/>
</dbReference>
<evidence type="ECO:0000256" key="7">
    <source>
        <dbReference type="ARBA" id="ARBA00022840"/>
    </source>
</evidence>
<reference evidence="14 15" key="1">
    <citation type="journal article" date="2019" name="Nat. Microbiol.">
        <title>Mediterranean grassland soil C-N compound turnover is dependent on rainfall and depth, and is mediated by genomically divergent microorganisms.</title>
        <authorList>
            <person name="Diamond S."/>
            <person name="Andeer P.F."/>
            <person name="Li Z."/>
            <person name="Crits-Christoph A."/>
            <person name="Burstein D."/>
            <person name="Anantharaman K."/>
            <person name="Lane K.R."/>
            <person name="Thomas B.C."/>
            <person name="Pan C."/>
            <person name="Northen T.R."/>
            <person name="Banfield J.F."/>
        </authorList>
    </citation>
    <scope>NUCLEOTIDE SEQUENCE [LARGE SCALE GENOMIC DNA]</scope>
    <source>
        <strain evidence="14">WS_8</strain>
    </source>
</reference>
<evidence type="ECO:0000256" key="4">
    <source>
        <dbReference type="ARBA" id="ARBA00022598"/>
    </source>
</evidence>
<dbReference type="EMBL" id="VBOY01000014">
    <property type="protein sequence ID" value="TMQ68171.1"/>
    <property type="molecule type" value="Genomic_DNA"/>
</dbReference>
<dbReference type="PANTHER" id="PTHR11136:SF0">
    <property type="entry name" value="DIHYDROFOLATE SYNTHETASE-RELATED"/>
    <property type="match status" value="1"/>
</dbReference>
<dbReference type="InterPro" id="IPR004101">
    <property type="entry name" value="Mur_ligase_C"/>
</dbReference>
<dbReference type="InterPro" id="IPR018109">
    <property type="entry name" value="Folylpolyglutamate_synth_CS"/>
</dbReference>
<dbReference type="Pfam" id="PF02875">
    <property type="entry name" value="Mur_ligase_C"/>
    <property type="match status" value="1"/>
</dbReference>
<comment type="caution">
    <text evidence="14">The sequence shown here is derived from an EMBL/GenBank/DDBJ whole genome shotgun (WGS) entry which is preliminary data.</text>
</comment>
<evidence type="ECO:0000256" key="2">
    <source>
        <dbReference type="ARBA" id="ARBA00008276"/>
    </source>
</evidence>
<dbReference type="EC" id="6.3.2.17" evidence="3"/>
<gene>
    <name evidence="14" type="ORF">E6K78_02260</name>
</gene>
<dbReference type="Pfam" id="PF08245">
    <property type="entry name" value="Mur_ligase_M"/>
    <property type="match status" value="1"/>
</dbReference>
<evidence type="ECO:0000256" key="9">
    <source>
        <dbReference type="ARBA" id="ARBA00030592"/>
    </source>
</evidence>
<proteinExistence type="inferred from homology"/>
<feature type="domain" description="Mur ligase central" evidence="13">
    <location>
        <begin position="82"/>
        <end position="221"/>
    </location>
</feature>
<keyword evidence="8" id="KW-0460">Magnesium</keyword>